<dbReference type="Proteomes" id="UP000033035">
    <property type="component" value="Unassembled WGS sequence"/>
</dbReference>
<evidence type="ECO:0000313" key="5">
    <source>
        <dbReference type="Proteomes" id="UP000033035"/>
    </source>
</evidence>
<organism evidence="4 5">
    <name type="scientific">Parabacteroides gordonii MS-1 = DSM 23371</name>
    <dbReference type="NCBI Taxonomy" id="1203610"/>
    <lineage>
        <taxon>Bacteria</taxon>
        <taxon>Pseudomonadati</taxon>
        <taxon>Bacteroidota</taxon>
        <taxon>Bacteroidia</taxon>
        <taxon>Bacteroidales</taxon>
        <taxon>Tannerellaceae</taxon>
        <taxon>Parabacteroides</taxon>
    </lineage>
</organism>
<reference evidence="4 5" key="1">
    <citation type="submission" date="2013-04" db="EMBL/GenBank/DDBJ databases">
        <title>The Genome Sequence of Parabacteroides gordonii DSM 23371.</title>
        <authorList>
            <consortium name="The Broad Institute Genomics Platform"/>
            <person name="Earl A."/>
            <person name="Ward D."/>
            <person name="Feldgarden M."/>
            <person name="Gevers D."/>
            <person name="Martens E."/>
            <person name="Sakamoto M."/>
            <person name="Benno Y."/>
            <person name="Suzuki N."/>
            <person name="Matsunaga N."/>
            <person name="Koshihara K."/>
            <person name="Seki M."/>
            <person name="Komiya H."/>
            <person name="Walker B."/>
            <person name="Young S."/>
            <person name="Zeng Q."/>
            <person name="Gargeya S."/>
            <person name="Fitzgerald M."/>
            <person name="Haas B."/>
            <person name="Abouelleil A."/>
            <person name="Allen A.W."/>
            <person name="Alvarado L."/>
            <person name="Arachchi H.M."/>
            <person name="Berlin A.M."/>
            <person name="Chapman S.B."/>
            <person name="Gainer-Dewar J."/>
            <person name="Goldberg J."/>
            <person name="Griggs A."/>
            <person name="Gujja S."/>
            <person name="Hansen M."/>
            <person name="Howarth C."/>
            <person name="Imamovic A."/>
            <person name="Ireland A."/>
            <person name="Larimer J."/>
            <person name="McCowan C."/>
            <person name="Murphy C."/>
            <person name="Pearson M."/>
            <person name="Poon T.W."/>
            <person name="Priest M."/>
            <person name="Roberts A."/>
            <person name="Saif S."/>
            <person name="Shea T."/>
            <person name="Sisk P."/>
            <person name="Sykes S."/>
            <person name="Wortman J."/>
            <person name="Nusbaum C."/>
            <person name="Birren B."/>
        </authorList>
    </citation>
    <scope>NUCLEOTIDE SEQUENCE [LARGE SCALE GENOMIC DNA]</scope>
    <source>
        <strain evidence="4 5">MS-1</strain>
    </source>
</reference>
<dbReference type="GO" id="GO:0003677">
    <property type="term" value="F:DNA binding"/>
    <property type="evidence" value="ECO:0007669"/>
    <property type="project" value="UniProtKB-KW"/>
</dbReference>
<feature type="domain" description="HU" evidence="3">
    <location>
        <begin position="1"/>
        <end position="127"/>
    </location>
</feature>
<dbReference type="STRING" id="1203610.HMPREF1536_03757"/>
<comment type="caution">
    <text evidence="4">The sequence shown here is derived from an EMBL/GenBank/DDBJ whole genome shotgun (WGS) entry which is preliminary data.</text>
</comment>
<dbReference type="InterPro" id="IPR010992">
    <property type="entry name" value="IHF-like_DNA-bd_dom_sf"/>
</dbReference>
<protein>
    <recommendedName>
        <fullName evidence="3">HU domain-containing protein</fullName>
    </recommendedName>
</protein>
<gene>
    <name evidence="4" type="ORF">HMPREF1536_03757</name>
</gene>
<dbReference type="AlphaFoldDB" id="A0A0F5J8G1"/>
<name>A0A0F5J8G1_9BACT</name>
<proteinExistence type="predicted"/>
<dbReference type="Pfam" id="PF18291">
    <property type="entry name" value="HU-HIG"/>
    <property type="match status" value="1"/>
</dbReference>
<evidence type="ECO:0000256" key="1">
    <source>
        <dbReference type="ARBA" id="ARBA00023125"/>
    </source>
</evidence>
<keyword evidence="5" id="KW-1185">Reference proteome</keyword>
<dbReference type="EMBL" id="AQHW01000017">
    <property type="protein sequence ID" value="KKB54176.1"/>
    <property type="molecule type" value="Genomic_DNA"/>
</dbReference>
<accession>A0A0F5J8G1</accession>
<feature type="region of interest" description="Disordered" evidence="2">
    <location>
        <begin position="125"/>
        <end position="150"/>
    </location>
</feature>
<dbReference type="SUPFAM" id="SSF47729">
    <property type="entry name" value="IHF-like DNA-binding proteins"/>
    <property type="match status" value="1"/>
</dbReference>
<evidence type="ECO:0000256" key="2">
    <source>
        <dbReference type="SAM" id="MobiDB-lite"/>
    </source>
</evidence>
<dbReference type="InterPro" id="IPR005902">
    <property type="entry name" value="HU_DNA-bd_put"/>
</dbReference>
<dbReference type="InterPro" id="IPR041607">
    <property type="entry name" value="HU-HIG"/>
</dbReference>
<dbReference type="HOGENOM" id="CLU_112331_4_1_10"/>
<sequence length="150" mass="16289">MAVKYRLVQRKDMSKDAAPDAKLFFAVSSSTGMCDTTQLCEIIADRSAATPGDVKLVLDGILYVLKQKLPDGQTVQVGDLGYFQAILGSKGADTEKDFSATLIKRRHILFRPGKQLVQLAQNLKTERYSTDTPATPPTGGGGEDDRPVIE</sequence>
<dbReference type="RefSeq" id="WP_028728777.1">
    <property type="nucleotide sequence ID" value="NZ_AUAE01000037.1"/>
</dbReference>
<evidence type="ECO:0000313" key="4">
    <source>
        <dbReference type="EMBL" id="KKB54176.1"/>
    </source>
</evidence>
<dbReference type="Gene3D" id="4.10.520.10">
    <property type="entry name" value="IHF-like DNA-binding proteins"/>
    <property type="match status" value="1"/>
</dbReference>
<dbReference type="NCBIfam" id="TIGR01201">
    <property type="entry name" value="HU_rel"/>
    <property type="match status" value="1"/>
</dbReference>
<evidence type="ECO:0000259" key="3">
    <source>
        <dbReference type="Pfam" id="PF18291"/>
    </source>
</evidence>
<dbReference type="PATRIC" id="fig|1203610.3.peg.3830"/>
<keyword evidence="1" id="KW-0238">DNA-binding</keyword>